<gene>
    <name evidence="2" type="ORF">CBW65_07775</name>
</gene>
<keyword evidence="1" id="KW-0812">Transmembrane</keyword>
<protein>
    <submittedName>
        <fullName evidence="2">Spore cortex biosynthesis protein YabQ</fullName>
    </submittedName>
</protein>
<dbReference type="InterPro" id="IPR019074">
    <property type="entry name" value="YabQ"/>
</dbReference>
<dbReference type="RefSeq" id="WP_087456381.1">
    <property type="nucleotide sequence ID" value="NZ_CP021434.1"/>
</dbReference>
<dbReference type="AlphaFoldDB" id="A0A1Y0IME2"/>
<dbReference type="Proteomes" id="UP000195437">
    <property type="component" value="Chromosome"/>
</dbReference>
<feature type="transmembrane region" description="Helical" evidence="1">
    <location>
        <begin position="112"/>
        <end position="135"/>
    </location>
</feature>
<keyword evidence="3" id="KW-1185">Reference proteome</keyword>
<dbReference type="Pfam" id="PF09578">
    <property type="entry name" value="Spore_YabQ"/>
    <property type="match status" value="1"/>
</dbReference>
<keyword evidence="1" id="KW-1133">Transmembrane helix</keyword>
<dbReference type="OrthoDB" id="1653819at2"/>
<accession>A0A1Y0IME2</accession>
<feature type="transmembrane region" description="Helical" evidence="1">
    <location>
        <begin position="39"/>
        <end position="60"/>
    </location>
</feature>
<keyword evidence="1" id="KW-0472">Membrane</keyword>
<dbReference type="KEGG" id="tum:CBW65_07775"/>
<sequence length="229" mass="26897">MSLQMQYLTILAMSLSGAVLGAVYDVYRTILQEWKYLRWLGPVLDFAFWVFALLLVLWALHGANHADVRLYVFLLLGIGLVLYRLLLRKLVVGSTVRMVLAITYFMKMLYRFFLLTVIGPLVWLWTALVGFWRIIDRLAQSIERMILWPFQPLLRMVSWLGRTLYGWTVQPLIEPVLKPLRKKVNTWLAPVRKFSGQARRKWKGFLRAVANWLVDKDEDENDTTKPPKR</sequence>
<proteinExistence type="predicted"/>
<reference evidence="3" key="1">
    <citation type="submission" date="2017-05" db="EMBL/GenBank/DDBJ databases">
        <authorList>
            <person name="Sung H."/>
        </authorList>
    </citation>
    <scope>NUCLEOTIDE SEQUENCE [LARGE SCALE GENOMIC DNA]</scope>
    <source>
        <strain evidence="3">AR23208</strain>
    </source>
</reference>
<evidence type="ECO:0000256" key="1">
    <source>
        <dbReference type="SAM" id="Phobius"/>
    </source>
</evidence>
<dbReference type="EMBL" id="CP021434">
    <property type="protein sequence ID" value="ARU60996.1"/>
    <property type="molecule type" value="Genomic_DNA"/>
</dbReference>
<dbReference type="NCBIfam" id="TIGR02893">
    <property type="entry name" value="spore_yabQ"/>
    <property type="match status" value="1"/>
</dbReference>
<evidence type="ECO:0000313" key="2">
    <source>
        <dbReference type="EMBL" id="ARU60996.1"/>
    </source>
</evidence>
<feature type="transmembrane region" description="Helical" evidence="1">
    <location>
        <begin position="66"/>
        <end position="83"/>
    </location>
</feature>
<organism evidence="2 3">
    <name type="scientific">Tumebacillus avium</name>
    <dbReference type="NCBI Taxonomy" id="1903704"/>
    <lineage>
        <taxon>Bacteria</taxon>
        <taxon>Bacillati</taxon>
        <taxon>Bacillota</taxon>
        <taxon>Bacilli</taxon>
        <taxon>Bacillales</taxon>
        <taxon>Alicyclobacillaceae</taxon>
        <taxon>Tumebacillus</taxon>
    </lineage>
</organism>
<evidence type="ECO:0000313" key="3">
    <source>
        <dbReference type="Proteomes" id="UP000195437"/>
    </source>
</evidence>
<name>A0A1Y0IME2_9BACL</name>
<feature type="transmembrane region" description="Helical" evidence="1">
    <location>
        <begin position="6"/>
        <end position="27"/>
    </location>
</feature>